<dbReference type="GO" id="GO:0043015">
    <property type="term" value="F:gamma-tubulin binding"/>
    <property type="evidence" value="ECO:0007669"/>
    <property type="project" value="InterPro"/>
</dbReference>
<proteinExistence type="inferred from homology"/>
<dbReference type="GO" id="GO:0000930">
    <property type="term" value="C:gamma-tubulin complex"/>
    <property type="evidence" value="ECO:0007669"/>
    <property type="project" value="TreeGrafter"/>
</dbReference>
<name>A0A7S3H0B4_9STRA</name>
<feature type="signal peptide" evidence="7">
    <location>
        <begin position="1"/>
        <end position="20"/>
    </location>
</feature>
<evidence type="ECO:0000256" key="3">
    <source>
        <dbReference type="ARBA" id="ARBA00022490"/>
    </source>
</evidence>
<evidence type="ECO:0000256" key="5">
    <source>
        <dbReference type="ARBA" id="ARBA00023212"/>
    </source>
</evidence>
<keyword evidence="5" id="KW-0206">Cytoskeleton</keyword>
<dbReference type="GO" id="GO:0031122">
    <property type="term" value="P:cytoplasmic microtubule organization"/>
    <property type="evidence" value="ECO:0007669"/>
    <property type="project" value="TreeGrafter"/>
</dbReference>
<keyword evidence="3" id="KW-0963">Cytoplasm</keyword>
<dbReference type="Pfam" id="PF04130">
    <property type="entry name" value="GCP_C_terminal"/>
    <property type="match status" value="1"/>
</dbReference>
<dbReference type="GO" id="GO:0000278">
    <property type="term" value="P:mitotic cell cycle"/>
    <property type="evidence" value="ECO:0007669"/>
    <property type="project" value="TreeGrafter"/>
</dbReference>
<dbReference type="GO" id="GO:0007020">
    <property type="term" value="P:microtubule nucleation"/>
    <property type="evidence" value="ECO:0007669"/>
    <property type="project" value="InterPro"/>
</dbReference>
<protein>
    <recommendedName>
        <fullName evidence="8">Gamma tubulin complex component C-terminal domain-containing protein</fullName>
    </recommendedName>
</protein>
<evidence type="ECO:0000259" key="8">
    <source>
        <dbReference type="Pfam" id="PF04130"/>
    </source>
</evidence>
<dbReference type="GO" id="GO:0051225">
    <property type="term" value="P:spindle assembly"/>
    <property type="evidence" value="ECO:0007669"/>
    <property type="project" value="TreeGrafter"/>
</dbReference>
<dbReference type="GO" id="GO:0000922">
    <property type="term" value="C:spindle pole"/>
    <property type="evidence" value="ECO:0007669"/>
    <property type="project" value="InterPro"/>
</dbReference>
<evidence type="ECO:0000256" key="7">
    <source>
        <dbReference type="SAM" id="SignalP"/>
    </source>
</evidence>
<comment type="similarity">
    <text evidence="2">Belongs to the TUBGCP family.</text>
</comment>
<evidence type="ECO:0000256" key="6">
    <source>
        <dbReference type="SAM" id="MobiDB-lite"/>
    </source>
</evidence>
<sequence>MMMHVVNNLCAFLMFEVLETSWVKLQETIGRARCVDDVITAHDAYLSEVLDRALLAPHHEELNLQIQQLLHIVLRFCNLEETLIAEYVVSRIDEAVKEYSTQFEKLMFMLKEQSEKTEYLRFLTFRLDFNDYHAHQRAQGASVGLTNTPPPHLKFSRLHDNNNTGTDGDCMVPTRSDSPPFERNGPEAWTVGEAGKEGKKPKTLGGRSAR</sequence>
<feature type="domain" description="Gamma tubulin complex component C-terminal" evidence="8">
    <location>
        <begin position="2"/>
        <end position="132"/>
    </location>
</feature>
<dbReference type="PANTHER" id="PTHR19302">
    <property type="entry name" value="GAMMA TUBULIN COMPLEX PROTEIN"/>
    <property type="match status" value="1"/>
</dbReference>
<keyword evidence="4" id="KW-0493">Microtubule</keyword>
<keyword evidence="7" id="KW-0732">Signal</keyword>
<dbReference type="GO" id="GO:0051011">
    <property type="term" value="F:microtubule minus-end binding"/>
    <property type="evidence" value="ECO:0007669"/>
    <property type="project" value="TreeGrafter"/>
</dbReference>
<organism evidence="9">
    <name type="scientific">Spumella elongata</name>
    <dbReference type="NCBI Taxonomy" id="89044"/>
    <lineage>
        <taxon>Eukaryota</taxon>
        <taxon>Sar</taxon>
        <taxon>Stramenopiles</taxon>
        <taxon>Ochrophyta</taxon>
        <taxon>Chrysophyceae</taxon>
        <taxon>Chromulinales</taxon>
        <taxon>Chromulinaceae</taxon>
        <taxon>Spumella</taxon>
    </lineage>
</organism>
<gene>
    <name evidence="9" type="ORF">SELO1098_LOCUS10317</name>
</gene>
<dbReference type="GO" id="GO:0051321">
    <property type="term" value="P:meiotic cell cycle"/>
    <property type="evidence" value="ECO:0007669"/>
    <property type="project" value="TreeGrafter"/>
</dbReference>
<accession>A0A7S3H0B4</accession>
<dbReference type="EMBL" id="HBIC01020711">
    <property type="protein sequence ID" value="CAE0281483.1"/>
    <property type="molecule type" value="Transcribed_RNA"/>
</dbReference>
<dbReference type="InterPro" id="IPR007259">
    <property type="entry name" value="GCP"/>
</dbReference>
<dbReference type="PANTHER" id="PTHR19302:SF14">
    <property type="entry name" value="GAMMA-TUBULIN COMPLEX COMPONENT 3"/>
    <property type="match status" value="1"/>
</dbReference>
<evidence type="ECO:0000256" key="2">
    <source>
        <dbReference type="ARBA" id="ARBA00010337"/>
    </source>
</evidence>
<comment type="subcellular location">
    <subcellularLocation>
        <location evidence="1">Cytoplasm</location>
        <location evidence="1">Cytoskeleton</location>
    </subcellularLocation>
</comment>
<dbReference type="InterPro" id="IPR040457">
    <property type="entry name" value="GCP_C"/>
</dbReference>
<dbReference type="Gene3D" id="1.20.120.1900">
    <property type="entry name" value="Gamma-tubulin complex, C-terminal domain"/>
    <property type="match status" value="1"/>
</dbReference>
<evidence type="ECO:0000256" key="1">
    <source>
        <dbReference type="ARBA" id="ARBA00004245"/>
    </source>
</evidence>
<reference evidence="9" key="1">
    <citation type="submission" date="2021-01" db="EMBL/GenBank/DDBJ databases">
        <authorList>
            <person name="Corre E."/>
            <person name="Pelletier E."/>
            <person name="Niang G."/>
            <person name="Scheremetjew M."/>
            <person name="Finn R."/>
            <person name="Kale V."/>
            <person name="Holt S."/>
            <person name="Cochrane G."/>
            <person name="Meng A."/>
            <person name="Brown T."/>
            <person name="Cohen L."/>
        </authorList>
    </citation>
    <scope>NUCLEOTIDE SEQUENCE</scope>
    <source>
        <strain evidence="9">CCAP 955/1</strain>
    </source>
</reference>
<evidence type="ECO:0000256" key="4">
    <source>
        <dbReference type="ARBA" id="ARBA00022701"/>
    </source>
</evidence>
<evidence type="ECO:0000313" key="9">
    <source>
        <dbReference type="EMBL" id="CAE0281483.1"/>
    </source>
</evidence>
<feature type="region of interest" description="Disordered" evidence="6">
    <location>
        <begin position="156"/>
        <end position="210"/>
    </location>
</feature>
<dbReference type="InterPro" id="IPR042241">
    <property type="entry name" value="GCP_C_sf"/>
</dbReference>
<dbReference type="AlphaFoldDB" id="A0A7S3H0B4"/>
<feature type="chain" id="PRO_5031476729" description="Gamma tubulin complex component C-terminal domain-containing protein" evidence="7">
    <location>
        <begin position="21"/>
        <end position="210"/>
    </location>
</feature>
<dbReference type="GO" id="GO:0005874">
    <property type="term" value="C:microtubule"/>
    <property type="evidence" value="ECO:0007669"/>
    <property type="project" value="UniProtKB-KW"/>
</dbReference>